<sequence length="192" mass="21208">MTPPPHLDTVLIDRLSEGAVLLSYKRPRVSNAFTPQQCNDLREALIWARDESAVRVIVVINTEKRKYYCPGRVLGGLDLLCAHPDDFFQIPFMPLGPVPEGCSSYNFLKQMGKTQANILLAGERLCAQEAYVGRLITTEVQAPTVEESLVKIGGYSAEVLQMAKQLTMDAMHDVEARKRADVLVIFEGGDAG</sequence>
<proteinExistence type="predicted"/>
<keyword evidence="3" id="KW-0413">Isomerase</keyword>
<dbReference type="InterPro" id="IPR029045">
    <property type="entry name" value="ClpP/crotonase-like_dom_sf"/>
</dbReference>
<accession>A0A6A6HV43</accession>
<dbReference type="GeneID" id="54589327"/>
<name>A0A6A6HV43_9PLEO</name>
<evidence type="ECO:0008006" key="6">
    <source>
        <dbReference type="Google" id="ProtNLM"/>
    </source>
</evidence>
<dbReference type="Gene3D" id="3.90.226.10">
    <property type="entry name" value="2-enoyl-CoA Hydratase, Chain A, domain 1"/>
    <property type="match status" value="2"/>
</dbReference>
<dbReference type="GO" id="GO:0016853">
    <property type="term" value="F:isomerase activity"/>
    <property type="evidence" value="ECO:0007669"/>
    <property type="project" value="UniProtKB-KW"/>
</dbReference>
<protein>
    <recommendedName>
        <fullName evidence="6">ClpP/crotonase</fullName>
    </recommendedName>
</protein>
<keyword evidence="5" id="KW-1185">Reference proteome</keyword>
<gene>
    <name evidence="4" type="ORF">BU26DRAFT_610435</name>
</gene>
<dbReference type="Proteomes" id="UP000800094">
    <property type="component" value="Unassembled WGS sequence"/>
</dbReference>
<dbReference type="InterPro" id="IPR051053">
    <property type="entry name" value="ECH/Chromodomain_protein"/>
</dbReference>
<keyword evidence="2" id="KW-0576">Peroxisome</keyword>
<evidence type="ECO:0000256" key="3">
    <source>
        <dbReference type="ARBA" id="ARBA00023235"/>
    </source>
</evidence>
<comment type="subcellular location">
    <subcellularLocation>
        <location evidence="1">Peroxisome</location>
    </subcellularLocation>
</comment>
<dbReference type="PANTHER" id="PTHR43684:SF1">
    <property type="entry name" value="ENOYL-COA DELTA ISOMERASE 2"/>
    <property type="match status" value="1"/>
</dbReference>
<organism evidence="4 5">
    <name type="scientific">Trematosphaeria pertusa</name>
    <dbReference type="NCBI Taxonomy" id="390896"/>
    <lineage>
        <taxon>Eukaryota</taxon>
        <taxon>Fungi</taxon>
        <taxon>Dikarya</taxon>
        <taxon>Ascomycota</taxon>
        <taxon>Pezizomycotina</taxon>
        <taxon>Dothideomycetes</taxon>
        <taxon>Pleosporomycetidae</taxon>
        <taxon>Pleosporales</taxon>
        <taxon>Massarineae</taxon>
        <taxon>Trematosphaeriaceae</taxon>
        <taxon>Trematosphaeria</taxon>
    </lineage>
</organism>
<dbReference type="AlphaFoldDB" id="A0A6A6HV43"/>
<dbReference type="GO" id="GO:0005777">
    <property type="term" value="C:peroxisome"/>
    <property type="evidence" value="ECO:0007669"/>
    <property type="project" value="UniProtKB-SubCell"/>
</dbReference>
<dbReference type="SUPFAM" id="SSF52096">
    <property type="entry name" value="ClpP/crotonase"/>
    <property type="match status" value="1"/>
</dbReference>
<dbReference type="EMBL" id="ML987209">
    <property type="protein sequence ID" value="KAF2242065.1"/>
    <property type="molecule type" value="Genomic_DNA"/>
</dbReference>
<dbReference type="PANTHER" id="PTHR43684">
    <property type="match status" value="1"/>
</dbReference>
<evidence type="ECO:0000313" key="5">
    <source>
        <dbReference type="Proteomes" id="UP000800094"/>
    </source>
</evidence>
<evidence type="ECO:0000256" key="1">
    <source>
        <dbReference type="ARBA" id="ARBA00004275"/>
    </source>
</evidence>
<evidence type="ECO:0000313" key="4">
    <source>
        <dbReference type="EMBL" id="KAF2242065.1"/>
    </source>
</evidence>
<dbReference type="OrthoDB" id="448450at2759"/>
<reference evidence="4" key="1">
    <citation type="journal article" date="2020" name="Stud. Mycol.">
        <title>101 Dothideomycetes genomes: a test case for predicting lifestyles and emergence of pathogens.</title>
        <authorList>
            <person name="Haridas S."/>
            <person name="Albert R."/>
            <person name="Binder M."/>
            <person name="Bloem J."/>
            <person name="Labutti K."/>
            <person name="Salamov A."/>
            <person name="Andreopoulos B."/>
            <person name="Baker S."/>
            <person name="Barry K."/>
            <person name="Bills G."/>
            <person name="Bluhm B."/>
            <person name="Cannon C."/>
            <person name="Castanera R."/>
            <person name="Culley D."/>
            <person name="Daum C."/>
            <person name="Ezra D."/>
            <person name="Gonzalez J."/>
            <person name="Henrissat B."/>
            <person name="Kuo A."/>
            <person name="Liang C."/>
            <person name="Lipzen A."/>
            <person name="Lutzoni F."/>
            <person name="Magnuson J."/>
            <person name="Mondo S."/>
            <person name="Nolan M."/>
            <person name="Ohm R."/>
            <person name="Pangilinan J."/>
            <person name="Park H.-J."/>
            <person name="Ramirez L."/>
            <person name="Alfaro M."/>
            <person name="Sun H."/>
            <person name="Tritt A."/>
            <person name="Yoshinaga Y."/>
            <person name="Zwiers L.-H."/>
            <person name="Turgeon B."/>
            <person name="Goodwin S."/>
            <person name="Spatafora J."/>
            <person name="Crous P."/>
            <person name="Grigoriev I."/>
        </authorList>
    </citation>
    <scope>NUCLEOTIDE SEQUENCE</scope>
    <source>
        <strain evidence="4">CBS 122368</strain>
    </source>
</reference>
<dbReference type="RefSeq" id="XP_033677069.1">
    <property type="nucleotide sequence ID" value="XM_033835997.1"/>
</dbReference>
<evidence type="ECO:0000256" key="2">
    <source>
        <dbReference type="ARBA" id="ARBA00023140"/>
    </source>
</evidence>